<dbReference type="GO" id="GO:0006203">
    <property type="term" value="P:dGTP catabolic process"/>
    <property type="evidence" value="ECO:0007669"/>
    <property type="project" value="TreeGrafter"/>
</dbReference>
<name>E9D8E4_COCPS</name>
<dbReference type="OrthoDB" id="9991235at2759"/>
<dbReference type="Gene3D" id="1.10.3210.10">
    <property type="entry name" value="Hypothetical protein af1432"/>
    <property type="match status" value="1"/>
</dbReference>
<dbReference type="HOGENOM" id="CLU_056050_0_0_1"/>
<reference evidence="2" key="2">
    <citation type="submission" date="2010-03" db="EMBL/GenBank/DDBJ databases">
        <title>The genome sequence of Coccidioides posadasii strain Silveira.</title>
        <authorList>
            <consortium name="The Broad Institute Genome Sequencing Center for Infectious Disease"/>
            <person name="Neafsey D."/>
            <person name="Orbach M."/>
            <person name="Henn M.R."/>
            <person name="Cole G.T."/>
            <person name="Galgiani J."/>
            <person name="Gardner M.J."/>
            <person name="Kirkland T.N."/>
            <person name="Taylor J.W."/>
            <person name="Young S.K."/>
            <person name="Zeng Q."/>
            <person name="Koehrsen M."/>
            <person name="Alvarado L."/>
            <person name="Berlin A."/>
            <person name="Borenstein D."/>
            <person name="Chapman S.B."/>
            <person name="Chen Z."/>
            <person name="Engels R."/>
            <person name="Freedman E."/>
            <person name="Gellesch M."/>
            <person name="Goldberg J."/>
            <person name="Griggs A."/>
            <person name="Gujja S."/>
            <person name="Heilman E."/>
            <person name="Heiman D."/>
            <person name="Howarth C."/>
            <person name="Jen D."/>
            <person name="Larson L."/>
            <person name="Mehta T."/>
            <person name="Neiman D."/>
            <person name="Park D."/>
            <person name="Pearson M."/>
            <person name="Richards J."/>
            <person name="Roberts A."/>
            <person name="Saif S."/>
            <person name="Shea T."/>
            <person name="Shenoy N."/>
            <person name="Sisk P."/>
            <person name="Stolte C."/>
            <person name="Sykes S."/>
            <person name="Walk T."/>
            <person name="White J."/>
            <person name="Yandava C."/>
            <person name="Haas B."/>
            <person name="Nusbaum C."/>
            <person name="Birren B."/>
        </authorList>
    </citation>
    <scope>NUCLEOTIDE SEQUENCE [LARGE SCALE GENOMIC DNA]</scope>
    <source>
        <strain evidence="2">RMSCC 757 / Silveira</strain>
    </source>
</reference>
<dbReference type="SMART" id="SM00471">
    <property type="entry name" value="HDc"/>
    <property type="match status" value="1"/>
</dbReference>
<organism evidence="2">
    <name type="scientific">Coccidioides posadasii (strain RMSCC 757 / Silveira)</name>
    <name type="common">Valley fever fungus</name>
    <dbReference type="NCBI Taxonomy" id="443226"/>
    <lineage>
        <taxon>Eukaryota</taxon>
        <taxon>Fungi</taxon>
        <taxon>Dikarya</taxon>
        <taxon>Ascomycota</taxon>
        <taxon>Pezizomycotina</taxon>
        <taxon>Eurotiomycetes</taxon>
        <taxon>Eurotiomycetidae</taxon>
        <taxon>Onygenales</taxon>
        <taxon>Onygenaceae</taxon>
        <taxon>Coccidioides</taxon>
    </lineage>
</organism>
<dbReference type="PANTHER" id="PTHR11373:SF4">
    <property type="entry name" value="DEOXYNUCLEOSIDE TRIPHOSPHATE TRIPHOSPHOHYDROLASE SAMHD1"/>
    <property type="match status" value="1"/>
</dbReference>
<dbReference type="STRING" id="443226.E9D8E4"/>
<dbReference type="InterPro" id="IPR003607">
    <property type="entry name" value="HD/PDEase_dom"/>
</dbReference>
<protein>
    <submittedName>
        <fullName evidence="1">HD domain-containing protein</fullName>
    </submittedName>
</protein>
<dbReference type="VEuPathDB" id="FungiDB:CPSG_06096"/>
<dbReference type="OMA" id="FQTHESP"/>
<dbReference type="PANTHER" id="PTHR11373">
    <property type="entry name" value="DEOXYNUCLEOSIDE TRIPHOSPHATE TRIPHOSPHOHYDROLASE"/>
    <property type="match status" value="1"/>
</dbReference>
<dbReference type="GO" id="GO:0005634">
    <property type="term" value="C:nucleus"/>
    <property type="evidence" value="ECO:0007669"/>
    <property type="project" value="TreeGrafter"/>
</dbReference>
<reference evidence="2" key="1">
    <citation type="journal article" date="2010" name="Genome Res.">
        <title>Population genomic sequencing of Coccidioides fungi reveals recent hybridization and transposon control.</title>
        <authorList>
            <person name="Neafsey D.E."/>
            <person name="Barker B.M."/>
            <person name="Sharpton T.J."/>
            <person name="Stajich J.E."/>
            <person name="Park D.J."/>
            <person name="Whiston E."/>
            <person name="Hung C.-Y."/>
            <person name="McMahan C."/>
            <person name="White J."/>
            <person name="Sykes S."/>
            <person name="Heiman D."/>
            <person name="Young S."/>
            <person name="Zeng Q."/>
            <person name="Abouelleil A."/>
            <person name="Aftuck L."/>
            <person name="Bessette D."/>
            <person name="Brown A."/>
            <person name="FitzGerald M."/>
            <person name="Lui A."/>
            <person name="Macdonald J.P."/>
            <person name="Priest M."/>
            <person name="Orbach M.J."/>
            <person name="Galgiani J.N."/>
            <person name="Kirkland T.N."/>
            <person name="Cole G.T."/>
            <person name="Birren B.W."/>
            <person name="Henn M.R."/>
            <person name="Taylor J.W."/>
            <person name="Rounsley S.D."/>
        </authorList>
    </citation>
    <scope>NUCLEOTIDE SEQUENCE [LARGE SCALE GENOMIC DNA]</scope>
    <source>
        <strain evidence="2">RMSCC 757 / Silveira</strain>
    </source>
</reference>
<keyword evidence="2" id="KW-1185">Reference proteome</keyword>
<evidence type="ECO:0000313" key="1">
    <source>
        <dbReference type="EMBL" id="EFW17653.1"/>
    </source>
</evidence>
<dbReference type="AlphaFoldDB" id="E9D8E4"/>
<dbReference type="SUPFAM" id="SSF109604">
    <property type="entry name" value="HD-domain/PDEase-like"/>
    <property type="match status" value="1"/>
</dbReference>
<dbReference type="eggNOG" id="ENOG502RY2F">
    <property type="taxonomic scope" value="Eukaryota"/>
</dbReference>
<accession>E9D8E4</accession>
<dbReference type="InterPro" id="IPR050135">
    <property type="entry name" value="dGTPase-like"/>
</dbReference>
<proteinExistence type="predicted"/>
<evidence type="ECO:0000313" key="2">
    <source>
        <dbReference type="Proteomes" id="UP000002497"/>
    </source>
</evidence>
<gene>
    <name evidence="1" type="ORF">CPSG_06096</name>
</gene>
<dbReference type="VEuPathDB" id="FungiDB:D8B26_000329"/>
<sequence length="374" mass="41992">MSKNEFLHISNKLLVHGPQVPRYTKGLSHTKNQSGFFQTFTFPAPEQIFIHDALYGGHLITEPILVELLQSPSLLRLHGVSQHGVTGLFGLTPRVTRLEHSVGAFLLVRKVGASVEEQVSALLHDVSHTVLSHVVDWAFSTPGQESFHEVHKKRYIKTTELPEILTKHGFGNLKPLDEELYPLVEKPAPRLCADRLDYALRDAAAFGKMDIADVLRVFASLKAVPNATDPARQLVLEDSQLALSFARAYVACDRDVWANAAHIDMDQRTGLLIGDVIQRGAVKEESLWNLSDKDFWELLRGIANPDELEMMKRLESEGIPKKADSGLPRGAKIRTLDPDIYLPDTKQIFPLSTVRPEWATEVQEYIQSRRSQQD</sequence>
<dbReference type="EMBL" id="GL636494">
    <property type="protein sequence ID" value="EFW17653.1"/>
    <property type="molecule type" value="Genomic_DNA"/>
</dbReference>
<dbReference type="GO" id="GO:0008832">
    <property type="term" value="F:dGTPase activity"/>
    <property type="evidence" value="ECO:0007669"/>
    <property type="project" value="TreeGrafter"/>
</dbReference>
<dbReference type="CDD" id="cd00077">
    <property type="entry name" value="HDc"/>
    <property type="match status" value="1"/>
</dbReference>
<dbReference type="Proteomes" id="UP000002497">
    <property type="component" value="Unassembled WGS sequence"/>
</dbReference>